<feature type="transmembrane region" description="Helical" evidence="1">
    <location>
        <begin position="135"/>
        <end position="157"/>
    </location>
</feature>
<feature type="transmembrane region" description="Helical" evidence="1">
    <location>
        <begin position="169"/>
        <end position="187"/>
    </location>
</feature>
<dbReference type="Proteomes" id="UP000031561">
    <property type="component" value="Unassembled WGS sequence"/>
</dbReference>
<keyword evidence="1" id="KW-0812">Transmembrane</keyword>
<dbReference type="RefSeq" id="WP_166282978.1">
    <property type="nucleotide sequence ID" value="NZ_JTHE03000087.1"/>
</dbReference>
<reference evidence="2 3" key="1">
    <citation type="journal article" date="2015" name="Genome Announc.">
        <title>Draft Genome Sequence of Filamentous Marine Cyanobacterium Lyngbya confervoides Strain BDU141951.</title>
        <authorList>
            <person name="Chandrababunaidu M.M."/>
            <person name="Sen D."/>
            <person name="Tripathy S."/>
        </authorList>
    </citation>
    <scope>NUCLEOTIDE SEQUENCE [LARGE SCALE GENOMIC DNA]</scope>
    <source>
        <strain evidence="2 3">BDU141951</strain>
    </source>
</reference>
<keyword evidence="3" id="KW-1185">Reference proteome</keyword>
<feature type="transmembrane region" description="Helical" evidence="1">
    <location>
        <begin position="12"/>
        <end position="32"/>
    </location>
</feature>
<dbReference type="AlphaFoldDB" id="A0ABD4T6H7"/>
<proteinExistence type="predicted"/>
<accession>A0ABD4T6H7</accession>
<organism evidence="2 3">
    <name type="scientific">Lyngbya confervoides BDU141951</name>
    <dbReference type="NCBI Taxonomy" id="1574623"/>
    <lineage>
        <taxon>Bacteria</taxon>
        <taxon>Bacillati</taxon>
        <taxon>Cyanobacteriota</taxon>
        <taxon>Cyanophyceae</taxon>
        <taxon>Oscillatoriophycideae</taxon>
        <taxon>Oscillatoriales</taxon>
        <taxon>Microcoleaceae</taxon>
        <taxon>Lyngbya</taxon>
    </lineage>
</organism>
<evidence type="ECO:0000256" key="1">
    <source>
        <dbReference type="SAM" id="Phobius"/>
    </source>
</evidence>
<feature type="transmembrane region" description="Helical" evidence="1">
    <location>
        <begin position="85"/>
        <end position="107"/>
    </location>
</feature>
<evidence type="ECO:0000313" key="2">
    <source>
        <dbReference type="EMBL" id="MCM1984058.1"/>
    </source>
</evidence>
<evidence type="ECO:0000313" key="3">
    <source>
        <dbReference type="Proteomes" id="UP000031561"/>
    </source>
</evidence>
<feature type="transmembrane region" description="Helical" evidence="1">
    <location>
        <begin position="52"/>
        <end position="73"/>
    </location>
</feature>
<keyword evidence="1" id="KW-0472">Membrane</keyword>
<name>A0ABD4T6H7_9CYAN</name>
<comment type="caution">
    <text evidence="2">The sequence shown here is derived from an EMBL/GenBank/DDBJ whole genome shotgun (WGS) entry which is preliminary data.</text>
</comment>
<evidence type="ECO:0008006" key="4">
    <source>
        <dbReference type="Google" id="ProtNLM"/>
    </source>
</evidence>
<keyword evidence="1" id="KW-1133">Transmembrane helix</keyword>
<feature type="transmembrane region" description="Helical" evidence="1">
    <location>
        <begin position="193"/>
        <end position="212"/>
    </location>
</feature>
<protein>
    <recommendedName>
        <fullName evidence="4">DUF4386 domain-containing protein</fullName>
    </recommendedName>
</protein>
<sequence>MNTPISPAAKRIGYGSALLSLGFSLVYVAGQIAEWIGLLGSHGGPESASTPLGLAILLLPSLLLGSSFLVLIATIHHLTFPERRLWSQIALAFATVYTGLISLVYFVQLTLVLPHLMRGETAGIEMLLFTPFDSFLYAVDILGYSFMSLATLFVAGVFPGKGLQRLARLFLLANGALLPFIALQMYYHPLVYIAALWAITFPGATGVLMLIFHRAPSTAETEPPLEPLPPSL</sequence>
<dbReference type="EMBL" id="JTHE03000087">
    <property type="protein sequence ID" value="MCM1984058.1"/>
    <property type="molecule type" value="Genomic_DNA"/>
</dbReference>
<gene>
    <name evidence="2" type="ORF">QQ91_0014635</name>
</gene>